<dbReference type="Pfam" id="PF04519">
    <property type="entry name" value="Bactofilin"/>
    <property type="match status" value="1"/>
</dbReference>
<dbReference type="Proteomes" id="UP000189670">
    <property type="component" value="Unassembled WGS sequence"/>
</dbReference>
<organism evidence="2 3">
    <name type="scientific">Candidatus Magnetoglobus multicellularis str. Araruama</name>
    <dbReference type="NCBI Taxonomy" id="890399"/>
    <lineage>
        <taxon>Bacteria</taxon>
        <taxon>Pseudomonadati</taxon>
        <taxon>Thermodesulfobacteriota</taxon>
        <taxon>Desulfobacteria</taxon>
        <taxon>Desulfobacterales</taxon>
        <taxon>Desulfobacteraceae</taxon>
        <taxon>Candidatus Magnetoglobus</taxon>
    </lineage>
</organism>
<comment type="caution">
    <text evidence="2">The sequence shown here is derived from an EMBL/GenBank/DDBJ whole genome shotgun (WGS) entry which is preliminary data.</text>
</comment>
<name>A0A1V1P931_9BACT</name>
<gene>
    <name evidence="2" type="ORF">OMM_08173</name>
</gene>
<evidence type="ECO:0000256" key="1">
    <source>
        <dbReference type="ARBA" id="ARBA00044755"/>
    </source>
</evidence>
<accession>A0A1V1P931</accession>
<dbReference type="AlphaFoldDB" id="A0A1V1P931"/>
<reference evidence="3" key="1">
    <citation type="submission" date="2012-11" db="EMBL/GenBank/DDBJ databases">
        <authorList>
            <person name="Lucero-Rivera Y.E."/>
            <person name="Tovar-Ramirez D."/>
        </authorList>
    </citation>
    <scope>NUCLEOTIDE SEQUENCE [LARGE SCALE GENOMIC DNA]</scope>
    <source>
        <strain evidence="3">Araruama</strain>
    </source>
</reference>
<protein>
    <submittedName>
        <fullName evidence="2">Cell shape determination protein CcmA</fullName>
    </submittedName>
</protein>
<proteinExistence type="inferred from homology"/>
<dbReference type="EMBL" id="ATBP01000279">
    <property type="protein sequence ID" value="ETR71361.1"/>
    <property type="molecule type" value="Genomic_DNA"/>
</dbReference>
<dbReference type="InterPro" id="IPR007607">
    <property type="entry name" value="BacA/B"/>
</dbReference>
<dbReference type="PANTHER" id="PTHR35024">
    <property type="entry name" value="HYPOTHETICAL CYTOSOLIC PROTEIN"/>
    <property type="match status" value="1"/>
</dbReference>
<comment type="similarity">
    <text evidence="1">Belongs to the bactofilin family.</text>
</comment>
<dbReference type="PANTHER" id="PTHR35024:SF4">
    <property type="entry name" value="POLYMER-FORMING CYTOSKELETAL PROTEIN"/>
    <property type="match status" value="1"/>
</dbReference>
<evidence type="ECO:0000313" key="3">
    <source>
        <dbReference type="Proteomes" id="UP000189670"/>
    </source>
</evidence>
<sequence length="113" mass="11848">MRTVSKNKQNLSILDQGLTINGDIECDGEVIIKGKVTGTIKAETLVIADTGVVEADCNVETVIIGGDYNGNLTAKGIMQILRTGKCSGKVLCKDMVVENGSTLNASVDCSLSK</sequence>
<evidence type="ECO:0000313" key="2">
    <source>
        <dbReference type="EMBL" id="ETR71361.1"/>
    </source>
</evidence>